<dbReference type="Pfam" id="PF00394">
    <property type="entry name" value="Cu-oxidase"/>
    <property type="match status" value="1"/>
</dbReference>
<gene>
    <name evidence="10" type="primary">106086050</name>
</gene>
<proteinExistence type="inferred from homology"/>
<dbReference type="PANTHER" id="PTHR11709">
    <property type="entry name" value="MULTI-COPPER OXIDASE"/>
    <property type="match status" value="1"/>
</dbReference>
<dbReference type="VEuPathDB" id="VectorBase:SCAU007714"/>
<name>A0A1I8PG11_STOCA</name>
<dbReference type="AlphaFoldDB" id="A0A1I8PG11"/>
<protein>
    <submittedName>
        <fullName evidence="10">Uncharacterized protein</fullName>
    </submittedName>
</protein>
<feature type="domain" description="Plastocyanin-like" evidence="8">
    <location>
        <begin position="531"/>
        <end position="663"/>
    </location>
</feature>
<evidence type="ECO:0000256" key="4">
    <source>
        <dbReference type="ARBA" id="ARBA00023008"/>
    </source>
</evidence>
<dbReference type="Proteomes" id="UP000095300">
    <property type="component" value="Unassembled WGS sequence"/>
</dbReference>
<evidence type="ECO:0000256" key="3">
    <source>
        <dbReference type="ARBA" id="ARBA00023002"/>
    </source>
</evidence>
<feature type="chain" id="PRO_5009326564" evidence="6">
    <location>
        <begin position="21"/>
        <end position="678"/>
    </location>
</feature>
<reference evidence="10" key="1">
    <citation type="submission" date="2020-05" db="UniProtKB">
        <authorList>
            <consortium name="EnsemblMetazoa"/>
        </authorList>
    </citation>
    <scope>IDENTIFICATION</scope>
    <source>
        <strain evidence="10">USDA</strain>
    </source>
</reference>
<dbReference type="InterPro" id="IPR008972">
    <property type="entry name" value="Cupredoxin"/>
</dbReference>
<evidence type="ECO:0000259" key="8">
    <source>
        <dbReference type="Pfam" id="PF07731"/>
    </source>
</evidence>
<dbReference type="CDD" id="cd13905">
    <property type="entry name" value="CuRO_3_tcLLC2_insect_like"/>
    <property type="match status" value="1"/>
</dbReference>
<keyword evidence="3" id="KW-0560">Oxidoreductase</keyword>
<sequence length="678" mass="77502">MFFKWIWIGTMLLILTSIQSKELPAEEKDTKEADTNMDTKMDNNGIATTEEEVIDLPMELNSANISKLYWGFSDIFGNKHKETPLFSGPYNDVPAIGGDTAYGSFDRHPCRRVCQQGKSQSCYYRIIVHYYQTLGPECQSCLYDPSTCESENCIYGDGVPNEVIAVNRQWPAPSIEVCEGDTIVADVINYLREDTTTHWHGLHMSQTPDMDGVPFVTQYPISPGEVQRYTFPVDRSGSVWYHSHMGWQRALGAAGALIIRQTKENNRHANLYDYDLVEHTMIIQDTVYSGDFTRPRNLVINGKGRNHLNSWPDNDSRHRYERINVSPGMRYRMRVISNGVFNCPVEFSIENHKMLMIASDGNDLKPVYGDKFFLTSAERFDFILHANQYTGNYWIRVKGYNDCENLNLYQGAILHYRGASRRRLPAQQITELSNEIKSTTSEAPVGINTLTEVSNLATRDERNDVPTLGLQSLTPLEWPAYTKFITYYMSFGQLVLDGEEYLQVDEITFAFPSVSLLQGRHLFNDDNYFCNRTGFQAAGINCRRTNCECTNVVRMPAYKPIELVVANYMNSTHPFHAHGFTFRLVGQDVLGNINDVRNIRELDLRGYLKRTPDNFPAVEKDTIQVPPLGYIIIRFISDNPGFWALHCHIERHSLLGMTAVLKIGENYQMKKITPKLNC</sequence>
<feature type="compositionally biased region" description="Basic and acidic residues" evidence="5">
    <location>
        <begin position="24"/>
        <end position="41"/>
    </location>
</feature>
<keyword evidence="4" id="KW-0186">Copper</keyword>
<evidence type="ECO:0000256" key="5">
    <source>
        <dbReference type="SAM" id="MobiDB-lite"/>
    </source>
</evidence>
<feature type="signal peptide" evidence="6">
    <location>
        <begin position="1"/>
        <end position="20"/>
    </location>
</feature>
<comment type="similarity">
    <text evidence="1">Belongs to the multicopper oxidase family.</text>
</comment>
<dbReference type="PROSITE" id="PS00080">
    <property type="entry name" value="MULTICOPPER_OXIDASE2"/>
    <property type="match status" value="1"/>
</dbReference>
<dbReference type="FunFam" id="2.60.40.420:FF:000045">
    <property type="entry name" value="Laccase 2"/>
    <property type="match status" value="1"/>
</dbReference>
<keyword evidence="6" id="KW-0732">Signal</keyword>
<evidence type="ECO:0000313" key="10">
    <source>
        <dbReference type="EnsemblMetazoa" id="SCAU007714-PA"/>
    </source>
</evidence>
<feature type="domain" description="Plastocyanin-like" evidence="9">
    <location>
        <begin position="149"/>
        <end position="263"/>
    </location>
</feature>
<evidence type="ECO:0000256" key="2">
    <source>
        <dbReference type="ARBA" id="ARBA00022723"/>
    </source>
</evidence>
<dbReference type="CDD" id="cd13884">
    <property type="entry name" value="CuRO_2_tcLCC_insect_like"/>
    <property type="match status" value="1"/>
</dbReference>
<dbReference type="GO" id="GO:0016491">
    <property type="term" value="F:oxidoreductase activity"/>
    <property type="evidence" value="ECO:0007669"/>
    <property type="project" value="UniProtKB-KW"/>
</dbReference>
<dbReference type="GO" id="GO:0005507">
    <property type="term" value="F:copper ion binding"/>
    <property type="evidence" value="ECO:0007669"/>
    <property type="project" value="InterPro"/>
</dbReference>
<dbReference type="PANTHER" id="PTHR11709:SF394">
    <property type="entry name" value="FI03373P-RELATED"/>
    <property type="match status" value="1"/>
</dbReference>
<evidence type="ECO:0000256" key="6">
    <source>
        <dbReference type="SAM" id="SignalP"/>
    </source>
</evidence>
<dbReference type="GO" id="GO:0006826">
    <property type="term" value="P:iron ion transport"/>
    <property type="evidence" value="ECO:0007669"/>
    <property type="project" value="TreeGrafter"/>
</dbReference>
<dbReference type="InterPro" id="IPR045087">
    <property type="entry name" value="Cu-oxidase_fam"/>
</dbReference>
<dbReference type="InterPro" id="IPR001117">
    <property type="entry name" value="Cu-oxidase_2nd"/>
</dbReference>
<keyword evidence="11" id="KW-1185">Reference proteome</keyword>
<accession>A0A1I8PG11</accession>
<dbReference type="SUPFAM" id="SSF49503">
    <property type="entry name" value="Cupredoxins"/>
    <property type="match status" value="3"/>
</dbReference>
<dbReference type="GO" id="GO:0005886">
    <property type="term" value="C:plasma membrane"/>
    <property type="evidence" value="ECO:0007669"/>
    <property type="project" value="TreeGrafter"/>
</dbReference>
<dbReference type="Gene3D" id="2.60.40.420">
    <property type="entry name" value="Cupredoxins - blue copper proteins"/>
    <property type="match status" value="3"/>
</dbReference>
<dbReference type="OrthoDB" id="2121828at2759"/>
<dbReference type="Pfam" id="PF07731">
    <property type="entry name" value="Cu-oxidase_2"/>
    <property type="match status" value="1"/>
</dbReference>
<evidence type="ECO:0000256" key="1">
    <source>
        <dbReference type="ARBA" id="ARBA00010609"/>
    </source>
</evidence>
<dbReference type="InterPro" id="IPR011707">
    <property type="entry name" value="Cu-oxidase-like_N"/>
</dbReference>
<feature type="domain" description="Plastocyanin-like" evidence="7">
    <location>
        <begin position="292"/>
        <end position="419"/>
    </location>
</feature>
<dbReference type="Pfam" id="PF07732">
    <property type="entry name" value="Cu-oxidase_3"/>
    <property type="match status" value="1"/>
</dbReference>
<evidence type="ECO:0000259" key="7">
    <source>
        <dbReference type="Pfam" id="PF00394"/>
    </source>
</evidence>
<dbReference type="EnsemblMetazoa" id="SCAU007714-RA">
    <property type="protein sequence ID" value="SCAU007714-PA"/>
    <property type="gene ID" value="SCAU007714"/>
</dbReference>
<dbReference type="InterPro" id="IPR002355">
    <property type="entry name" value="Cu_oxidase_Cu_BS"/>
</dbReference>
<dbReference type="InterPro" id="IPR011706">
    <property type="entry name" value="Cu-oxidase_C"/>
</dbReference>
<dbReference type="STRING" id="35570.A0A1I8PG11"/>
<dbReference type="CDD" id="cd13858">
    <property type="entry name" value="CuRO_1_tcLCC2_insect_like"/>
    <property type="match status" value="1"/>
</dbReference>
<organism evidence="10 11">
    <name type="scientific">Stomoxys calcitrans</name>
    <name type="common">Stable fly</name>
    <name type="synonym">Conops calcitrans</name>
    <dbReference type="NCBI Taxonomy" id="35570"/>
    <lineage>
        <taxon>Eukaryota</taxon>
        <taxon>Metazoa</taxon>
        <taxon>Ecdysozoa</taxon>
        <taxon>Arthropoda</taxon>
        <taxon>Hexapoda</taxon>
        <taxon>Insecta</taxon>
        <taxon>Pterygota</taxon>
        <taxon>Neoptera</taxon>
        <taxon>Endopterygota</taxon>
        <taxon>Diptera</taxon>
        <taxon>Brachycera</taxon>
        <taxon>Muscomorpha</taxon>
        <taxon>Muscoidea</taxon>
        <taxon>Muscidae</taxon>
        <taxon>Stomoxys</taxon>
    </lineage>
</organism>
<evidence type="ECO:0000259" key="9">
    <source>
        <dbReference type="Pfam" id="PF07732"/>
    </source>
</evidence>
<feature type="region of interest" description="Disordered" evidence="5">
    <location>
        <begin position="24"/>
        <end position="43"/>
    </location>
</feature>
<evidence type="ECO:0000313" key="11">
    <source>
        <dbReference type="Proteomes" id="UP000095300"/>
    </source>
</evidence>
<keyword evidence="2" id="KW-0479">Metal-binding</keyword>